<gene>
    <name evidence="1" type="ORF">FOXB_11074</name>
</gene>
<dbReference type="EMBL" id="AFQF01002822">
    <property type="protein sequence ID" value="EGU78396.1"/>
    <property type="molecule type" value="Genomic_DNA"/>
</dbReference>
<accession>F9FXE2</accession>
<organism evidence="1">
    <name type="scientific">Fusarium oxysporum (strain Fo5176)</name>
    <name type="common">Fusarium vascular wilt</name>
    <dbReference type="NCBI Taxonomy" id="660025"/>
    <lineage>
        <taxon>Eukaryota</taxon>
        <taxon>Fungi</taxon>
        <taxon>Dikarya</taxon>
        <taxon>Ascomycota</taxon>
        <taxon>Pezizomycotina</taxon>
        <taxon>Sordariomycetes</taxon>
        <taxon>Hypocreomycetidae</taxon>
        <taxon>Hypocreales</taxon>
        <taxon>Nectriaceae</taxon>
        <taxon>Fusarium</taxon>
        <taxon>Fusarium oxysporum species complex</taxon>
    </lineage>
</organism>
<evidence type="ECO:0000313" key="1">
    <source>
        <dbReference type="EMBL" id="EGU78396.1"/>
    </source>
</evidence>
<dbReference type="AlphaFoldDB" id="F9FXE2"/>
<comment type="caution">
    <text evidence="1">The sequence shown here is derived from an EMBL/GenBank/DDBJ whole genome shotgun (WGS) entry which is preliminary data.</text>
</comment>
<proteinExistence type="predicted"/>
<sequence>MTFERAAECESIGGQDYDCDSAWPKEAIRGFRQRNGGCQKETAMFMFMVRVLEGIQRQRNVGGYDQPRTLGQLGQLIEFLLSQTKLWPDRNN</sequence>
<name>F9FXE2_FUSOF</name>
<reference evidence="1" key="1">
    <citation type="journal article" date="2012" name="Mol. Plant Microbe Interact.">
        <title>A highly conserved effector in Fusarium oxysporum is required for full virulence on Arabidopsis.</title>
        <authorList>
            <person name="Thatcher L.F."/>
            <person name="Gardiner D.M."/>
            <person name="Kazan K."/>
            <person name="Manners J."/>
        </authorList>
    </citation>
    <scope>NUCLEOTIDE SEQUENCE [LARGE SCALE GENOMIC DNA]</scope>
    <source>
        <strain evidence="1">Fo5176</strain>
    </source>
</reference>
<protein>
    <submittedName>
        <fullName evidence="1">Uncharacterized protein</fullName>
    </submittedName>
</protein>